<comment type="caution">
    <text evidence="5">The sequence shown here is derived from an EMBL/GenBank/DDBJ whole genome shotgun (WGS) entry which is preliminary data.</text>
</comment>
<dbReference type="RefSeq" id="WP_308933101.1">
    <property type="nucleotide sequence ID" value="NZ_BKAJ01000115.1"/>
</dbReference>
<dbReference type="InterPro" id="IPR039424">
    <property type="entry name" value="SBP_5"/>
</dbReference>
<evidence type="ECO:0000313" key="6">
    <source>
        <dbReference type="Proteomes" id="UP000321058"/>
    </source>
</evidence>
<sequence>MDSLSRRHLFGAAGTLMGALATLSVLGADALISEARAQGPAKDRLVIGISLEPPVLDPTKNAAAAIREVTTPSIYESLGRIDRNGAIGPGLAESWSISEDGKEYLFKLRPGVTFHNGEPFDASMVKFSLDRLFAADSTNPAKSLYTDIDKVEIVDPATVKVTLKSPNSFLLYSLSLGDAAIMTPKTAPTNDKSPVGTGPFVFKERKEGDSITLEKSPTYRDPGSIKLNTVIFKIVKDPSAQVNALLAGDIDAFPGFQAPELVERLKKDPRFAVVIGTTEGEVILATNNGKKPFNDLKVRQAIAHAINREELISAESGYGVPIGSHFAPHNKAYVDLTKTYPFDIAKAKALLAEAGYPNGFEATLKLPPVGYAQRAGEVMANQLGKIGIKIAISSLQWPQWLSEVFKERNYDLTIVAHTEANDLDRYARDGYYWGYDSPEFKAKWREVLAATDFTKRDELLKEAQRIVSRDAVNGFLFQLAKIGVWKKDLVGLWENSPTPQVDLTGVYWK</sequence>
<dbReference type="SUPFAM" id="SSF53850">
    <property type="entry name" value="Periplasmic binding protein-like II"/>
    <property type="match status" value="1"/>
</dbReference>
<dbReference type="InterPro" id="IPR030678">
    <property type="entry name" value="Peptide/Ni-bd"/>
</dbReference>
<evidence type="ECO:0000256" key="1">
    <source>
        <dbReference type="ARBA" id="ARBA00004418"/>
    </source>
</evidence>
<feature type="domain" description="Solute-binding protein family 5" evidence="4">
    <location>
        <begin position="87"/>
        <end position="420"/>
    </location>
</feature>
<dbReference type="PANTHER" id="PTHR30290">
    <property type="entry name" value="PERIPLASMIC BINDING COMPONENT OF ABC TRANSPORTER"/>
    <property type="match status" value="1"/>
</dbReference>
<dbReference type="Proteomes" id="UP000321058">
    <property type="component" value="Unassembled WGS sequence"/>
</dbReference>
<organism evidence="5 6">
    <name type="scientific">Reyranella soli</name>
    <dbReference type="NCBI Taxonomy" id="1230389"/>
    <lineage>
        <taxon>Bacteria</taxon>
        <taxon>Pseudomonadati</taxon>
        <taxon>Pseudomonadota</taxon>
        <taxon>Alphaproteobacteria</taxon>
        <taxon>Hyphomicrobiales</taxon>
        <taxon>Reyranellaceae</taxon>
        <taxon>Reyranella</taxon>
    </lineage>
</organism>
<dbReference type="GO" id="GO:0015833">
    <property type="term" value="P:peptide transport"/>
    <property type="evidence" value="ECO:0007669"/>
    <property type="project" value="TreeGrafter"/>
</dbReference>
<dbReference type="PANTHER" id="PTHR30290:SF38">
    <property type="entry name" value="D,D-DIPEPTIDE-BINDING PERIPLASMIC PROTEIN DDPA-RELATED"/>
    <property type="match status" value="1"/>
</dbReference>
<dbReference type="PROSITE" id="PS51318">
    <property type="entry name" value="TAT"/>
    <property type="match status" value="1"/>
</dbReference>
<evidence type="ECO:0000256" key="2">
    <source>
        <dbReference type="ARBA" id="ARBA00005695"/>
    </source>
</evidence>
<dbReference type="Gene3D" id="3.10.105.10">
    <property type="entry name" value="Dipeptide-binding Protein, Domain 3"/>
    <property type="match status" value="1"/>
</dbReference>
<dbReference type="Pfam" id="PF00496">
    <property type="entry name" value="SBP_bac_5"/>
    <property type="match status" value="1"/>
</dbReference>
<dbReference type="InterPro" id="IPR006311">
    <property type="entry name" value="TAT_signal"/>
</dbReference>
<evidence type="ECO:0000256" key="3">
    <source>
        <dbReference type="ARBA" id="ARBA00022729"/>
    </source>
</evidence>
<dbReference type="GO" id="GO:0043190">
    <property type="term" value="C:ATP-binding cassette (ABC) transporter complex"/>
    <property type="evidence" value="ECO:0007669"/>
    <property type="project" value="InterPro"/>
</dbReference>
<dbReference type="InterPro" id="IPR000914">
    <property type="entry name" value="SBP_5_dom"/>
</dbReference>
<dbReference type="Gene3D" id="3.90.76.10">
    <property type="entry name" value="Dipeptide-binding Protein, Domain 1"/>
    <property type="match status" value="1"/>
</dbReference>
<reference evidence="5 6" key="1">
    <citation type="submission" date="2019-07" db="EMBL/GenBank/DDBJ databases">
        <title>Whole genome shotgun sequence of Reyranella soli NBRC 108950.</title>
        <authorList>
            <person name="Hosoyama A."/>
            <person name="Uohara A."/>
            <person name="Ohji S."/>
            <person name="Ichikawa N."/>
        </authorList>
    </citation>
    <scope>NUCLEOTIDE SEQUENCE [LARGE SCALE GENOMIC DNA]</scope>
    <source>
        <strain evidence="5 6">NBRC 108950</strain>
    </source>
</reference>
<dbReference type="EMBL" id="BKAJ01000115">
    <property type="protein sequence ID" value="GEP58976.1"/>
    <property type="molecule type" value="Genomic_DNA"/>
</dbReference>
<accession>A0A512NJ57</accession>
<dbReference type="CDD" id="cd08494">
    <property type="entry name" value="PBP2_NikA_DppA_OppA_like_6"/>
    <property type="match status" value="1"/>
</dbReference>
<dbReference type="Gene3D" id="3.40.190.10">
    <property type="entry name" value="Periplasmic binding protein-like II"/>
    <property type="match status" value="1"/>
</dbReference>
<keyword evidence="3" id="KW-0732">Signal</keyword>
<dbReference type="AlphaFoldDB" id="A0A512NJ57"/>
<proteinExistence type="inferred from homology"/>
<gene>
    <name evidence="5" type="ORF">RSO01_61420</name>
</gene>
<comment type="similarity">
    <text evidence="2">Belongs to the bacterial solute-binding protein 5 family.</text>
</comment>
<comment type="subcellular location">
    <subcellularLocation>
        <location evidence="1">Periplasm</location>
    </subcellularLocation>
</comment>
<evidence type="ECO:0000259" key="4">
    <source>
        <dbReference type="Pfam" id="PF00496"/>
    </source>
</evidence>
<keyword evidence="6" id="KW-1185">Reference proteome</keyword>
<dbReference type="GO" id="GO:1904680">
    <property type="term" value="F:peptide transmembrane transporter activity"/>
    <property type="evidence" value="ECO:0007669"/>
    <property type="project" value="TreeGrafter"/>
</dbReference>
<name>A0A512NJ57_9HYPH</name>
<dbReference type="PIRSF" id="PIRSF002741">
    <property type="entry name" value="MppA"/>
    <property type="match status" value="1"/>
</dbReference>
<protein>
    <submittedName>
        <fullName evidence="5">ABC transporter substrate-binding protein</fullName>
    </submittedName>
</protein>
<evidence type="ECO:0000313" key="5">
    <source>
        <dbReference type="EMBL" id="GEP58976.1"/>
    </source>
</evidence>
<dbReference type="GO" id="GO:0030288">
    <property type="term" value="C:outer membrane-bounded periplasmic space"/>
    <property type="evidence" value="ECO:0007669"/>
    <property type="project" value="UniProtKB-ARBA"/>
</dbReference>